<evidence type="ECO:0000313" key="3">
    <source>
        <dbReference type="Proteomes" id="UP000799778"/>
    </source>
</evidence>
<proteinExistence type="predicted"/>
<keyword evidence="1" id="KW-0812">Transmembrane</keyword>
<name>A0A6A5XJ46_9PLEO</name>
<reference evidence="2" key="1">
    <citation type="journal article" date="2020" name="Stud. Mycol.">
        <title>101 Dothideomycetes genomes: a test case for predicting lifestyles and emergence of pathogens.</title>
        <authorList>
            <person name="Haridas S."/>
            <person name="Albert R."/>
            <person name="Binder M."/>
            <person name="Bloem J."/>
            <person name="Labutti K."/>
            <person name="Salamov A."/>
            <person name="Andreopoulos B."/>
            <person name="Baker S."/>
            <person name="Barry K."/>
            <person name="Bills G."/>
            <person name="Bluhm B."/>
            <person name="Cannon C."/>
            <person name="Castanera R."/>
            <person name="Culley D."/>
            <person name="Daum C."/>
            <person name="Ezra D."/>
            <person name="Gonzalez J."/>
            <person name="Henrissat B."/>
            <person name="Kuo A."/>
            <person name="Liang C."/>
            <person name="Lipzen A."/>
            <person name="Lutzoni F."/>
            <person name="Magnuson J."/>
            <person name="Mondo S."/>
            <person name="Nolan M."/>
            <person name="Ohm R."/>
            <person name="Pangilinan J."/>
            <person name="Park H.-J."/>
            <person name="Ramirez L."/>
            <person name="Alfaro M."/>
            <person name="Sun H."/>
            <person name="Tritt A."/>
            <person name="Yoshinaga Y."/>
            <person name="Zwiers L.-H."/>
            <person name="Turgeon B."/>
            <person name="Goodwin S."/>
            <person name="Spatafora J."/>
            <person name="Crous P."/>
            <person name="Grigoriev I."/>
        </authorList>
    </citation>
    <scope>NUCLEOTIDE SEQUENCE</scope>
    <source>
        <strain evidence="2">CBS 175.79</strain>
    </source>
</reference>
<feature type="transmembrane region" description="Helical" evidence="1">
    <location>
        <begin position="12"/>
        <end position="33"/>
    </location>
</feature>
<dbReference type="EMBL" id="ML978072">
    <property type="protein sequence ID" value="KAF2012780.1"/>
    <property type="molecule type" value="Genomic_DNA"/>
</dbReference>
<dbReference type="AlphaFoldDB" id="A0A6A5XJ46"/>
<keyword evidence="1" id="KW-1133">Transmembrane helix</keyword>
<keyword evidence="3" id="KW-1185">Reference proteome</keyword>
<sequence length="86" mass="9811">MIFLNSQSVLFLSLYFFHFPCSYWSLVPSMLLCGCSARQGKKPDTIPRTLNDPARHVAPIIVINPIPIAPCEGNYRVVKLHLIHRF</sequence>
<accession>A0A6A5XJ46</accession>
<evidence type="ECO:0000313" key="2">
    <source>
        <dbReference type="EMBL" id="KAF2012780.1"/>
    </source>
</evidence>
<dbReference type="Proteomes" id="UP000799778">
    <property type="component" value="Unassembled WGS sequence"/>
</dbReference>
<protein>
    <submittedName>
        <fullName evidence="2">Uncharacterized protein</fullName>
    </submittedName>
</protein>
<dbReference type="RefSeq" id="XP_033381119.1">
    <property type="nucleotide sequence ID" value="XM_033528732.1"/>
</dbReference>
<evidence type="ECO:0000256" key="1">
    <source>
        <dbReference type="SAM" id="Phobius"/>
    </source>
</evidence>
<keyword evidence="1" id="KW-0472">Membrane</keyword>
<organism evidence="2 3">
    <name type="scientific">Aaosphaeria arxii CBS 175.79</name>
    <dbReference type="NCBI Taxonomy" id="1450172"/>
    <lineage>
        <taxon>Eukaryota</taxon>
        <taxon>Fungi</taxon>
        <taxon>Dikarya</taxon>
        <taxon>Ascomycota</taxon>
        <taxon>Pezizomycotina</taxon>
        <taxon>Dothideomycetes</taxon>
        <taxon>Pleosporomycetidae</taxon>
        <taxon>Pleosporales</taxon>
        <taxon>Pleosporales incertae sedis</taxon>
        <taxon>Aaosphaeria</taxon>
    </lineage>
</organism>
<gene>
    <name evidence="2" type="ORF">BU24DRAFT_425404</name>
</gene>
<dbReference type="GeneID" id="54286129"/>